<dbReference type="PANTHER" id="PTHR42792:SF1">
    <property type="entry name" value="FLAGELLAR HOOK-ASSOCIATED PROTEIN 3"/>
    <property type="match status" value="1"/>
</dbReference>
<evidence type="ECO:0000256" key="1">
    <source>
        <dbReference type="ARBA" id="ARBA00005709"/>
    </source>
</evidence>
<organism evidence="6 7">
    <name type="scientific">Aureimonas glaciei</name>
    <dbReference type="NCBI Taxonomy" id="1776957"/>
    <lineage>
        <taxon>Bacteria</taxon>
        <taxon>Pseudomonadati</taxon>
        <taxon>Pseudomonadota</taxon>
        <taxon>Alphaproteobacteria</taxon>
        <taxon>Hyphomicrobiales</taxon>
        <taxon>Aurantimonadaceae</taxon>
        <taxon>Aureimonas</taxon>
    </lineage>
</organism>
<dbReference type="Proteomes" id="UP000613160">
    <property type="component" value="Unassembled WGS sequence"/>
</dbReference>
<dbReference type="Pfam" id="PF00669">
    <property type="entry name" value="Flagellin_N"/>
    <property type="match status" value="1"/>
</dbReference>
<keyword evidence="6" id="KW-0969">Cilium</keyword>
<keyword evidence="6" id="KW-0966">Cell projection</keyword>
<evidence type="ECO:0000313" key="7">
    <source>
        <dbReference type="Proteomes" id="UP000613160"/>
    </source>
</evidence>
<keyword evidence="6" id="KW-0282">Flagellum</keyword>
<dbReference type="AlphaFoldDB" id="A0A917DD43"/>
<evidence type="ECO:0000256" key="3">
    <source>
        <dbReference type="RuleBase" id="RU362073"/>
    </source>
</evidence>
<feature type="domain" description="Flagellin N-terminal" evidence="4">
    <location>
        <begin position="3"/>
        <end position="136"/>
    </location>
</feature>
<sequence length="347" mass="35992">MSISTLSFNTSTRVSLQRLQSQVNDATQELNSGRHLDIGKTLGRLTGSAVSARAQENSFKEQQASNGLVITRLKNIDASLATISEGAESLANNLIGVSVATNFDTLINEAKSGLQTMTGALNATGDGQYLFGGDNTDAAPITTTASAARATRLASEFNAFVLAATGGTDASQVSGTDMADYLGGGSVKGGVTYKFSDEFQAASWTAASSGTIDSRISKTETVTSSLSANNSAFSNIAEAYTMIASLGIDTLNADARKAVTDKATLLLKGGGDQATTLRADVGTKLKRIDGANAELQRQQDIMAATVSGLEEVDITEVSLRVNALSTQLQAAYSVTGKIQGLSILDYI</sequence>
<reference evidence="6" key="2">
    <citation type="submission" date="2020-09" db="EMBL/GenBank/DDBJ databases">
        <authorList>
            <person name="Sun Q."/>
            <person name="Zhou Y."/>
        </authorList>
    </citation>
    <scope>NUCLEOTIDE SEQUENCE</scope>
    <source>
        <strain evidence="6">CGMCC 1.15493</strain>
    </source>
</reference>
<dbReference type="PANTHER" id="PTHR42792">
    <property type="entry name" value="FLAGELLIN"/>
    <property type="match status" value="1"/>
</dbReference>
<comment type="function">
    <text evidence="3">Flagellin is the subunit protein which polymerizes to form the filaments of bacterial flagella.</text>
</comment>
<feature type="domain" description="Flagellin C-terminal" evidence="5">
    <location>
        <begin position="273"/>
        <end position="347"/>
    </location>
</feature>
<evidence type="ECO:0000259" key="5">
    <source>
        <dbReference type="Pfam" id="PF00700"/>
    </source>
</evidence>
<keyword evidence="2 3" id="KW-0975">Bacterial flagellum</keyword>
<comment type="similarity">
    <text evidence="1 3">Belongs to the bacterial flagellin family.</text>
</comment>
<comment type="caution">
    <text evidence="6">The sequence shown here is derived from an EMBL/GenBank/DDBJ whole genome shotgun (WGS) entry which is preliminary data.</text>
</comment>
<dbReference type="InterPro" id="IPR001029">
    <property type="entry name" value="Flagellin_N"/>
</dbReference>
<dbReference type="InterPro" id="IPR001492">
    <property type="entry name" value="Flagellin"/>
</dbReference>
<dbReference type="RefSeq" id="WP_188852751.1">
    <property type="nucleotide sequence ID" value="NZ_BMJJ01000008.1"/>
</dbReference>
<dbReference type="SUPFAM" id="SSF64518">
    <property type="entry name" value="Phase 1 flagellin"/>
    <property type="match status" value="1"/>
</dbReference>
<dbReference type="GO" id="GO:0009288">
    <property type="term" value="C:bacterial-type flagellum"/>
    <property type="evidence" value="ECO:0007669"/>
    <property type="project" value="UniProtKB-SubCell"/>
</dbReference>
<evidence type="ECO:0000313" key="6">
    <source>
        <dbReference type="EMBL" id="GGD27569.1"/>
    </source>
</evidence>
<name>A0A917DD43_9HYPH</name>
<reference evidence="6" key="1">
    <citation type="journal article" date="2014" name="Int. J. Syst. Evol. Microbiol.">
        <title>Complete genome sequence of Corynebacterium casei LMG S-19264T (=DSM 44701T), isolated from a smear-ripened cheese.</title>
        <authorList>
            <consortium name="US DOE Joint Genome Institute (JGI-PGF)"/>
            <person name="Walter F."/>
            <person name="Albersmeier A."/>
            <person name="Kalinowski J."/>
            <person name="Ruckert C."/>
        </authorList>
    </citation>
    <scope>NUCLEOTIDE SEQUENCE</scope>
    <source>
        <strain evidence="6">CGMCC 1.15493</strain>
    </source>
</reference>
<evidence type="ECO:0000259" key="4">
    <source>
        <dbReference type="Pfam" id="PF00669"/>
    </source>
</evidence>
<evidence type="ECO:0000256" key="2">
    <source>
        <dbReference type="ARBA" id="ARBA00023143"/>
    </source>
</evidence>
<dbReference type="GO" id="GO:0005198">
    <property type="term" value="F:structural molecule activity"/>
    <property type="evidence" value="ECO:0007669"/>
    <property type="project" value="UniProtKB-UniRule"/>
</dbReference>
<dbReference type="GO" id="GO:0005576">
    <property type="term" value="C:extracellular region"/>
    <property type="evidence" value="ECO:0007669"/>
    <property type="project" value="UniProtKB-SubCell"/>
</dbReference>
<protein>
    <recommendedName>
        <fullName evidence="3">Flagellin</fullName>
    </recommendedName>
</protein>
<comment type="subcellular location">
    <subcellularLocation>
        <location evidence="3">Secreted</location>
    </subcellularLocation>
    <subcellularLocation>
        <location evidence="3">Bacterial flagellum</location>
    </subcellularLocation>
</comment>
<dbReference type="InterPro" id="IPR046358">
    <property type="entry name" value="Flagellin_C"/>
</dbReference>
<dbReference type="NCBIfam" id="NF004669">
    <property type="entry name" value="PRK06008.1"/>
    <property type="match status" value="1"/>
</dbReference>
<keyword evidence="7" id="KW-1185">Reference proteome</keyword>
<gene>
    <name evidence="6" type="primary">flgL</name>
    <name evidence="6" type="ORF">GCM10011335_33330</name>
</gene>
<dbReference type="Gene3D" id="1.20.1330.10">
    <property type="entry name" value="f41 fragment of flagellin, N-terminal domain"/>
    <property type="match status" value="1"/>
</dbReference>
<accession>A0A917DD43</accession>
<proteinExistence type="inferred from homology"/>
<dbReference type="EMBL" id="BMJJ01000008">
    <property type="protein sequence ID" value="GGD27569.1"/>
    <property type="molecule type" value="Genomic_DNA"/>
</dbReference>
<dbReference type="Pfam" id="PF00700">
    <property type="entry name" value="Flagellin_C"/>
    <property type="match status" value="1"/>
</dbReference>
<keyword evidence="3" id="KW-0964">Secreted</keyword>